<name>A0A7I8J7C2_SPIIN</name>
<dbReference type="InterPro" id="IPR012438">
    <property type="entry name" value="DUF1639"/>
</dbReference>
<evidence type="ECO:0000256" key="1">
    <source>
        <dbReference type="SAM" id="MobiDB-lite"/>
    </source>
</evidence>
<organism evidence="2">
    <name type="scientific">Spirodela intermedia</name>
    <name type="common">Intermediate duckweed</name>
    <dbReference type="NCBI Taxonomy" id="51605"/>
    <lineage>
        <taxon>Eukaryota</taxon>
        <taxon>Viridiplantae</taxon>
        <taxon>Streptophyta</taxon>
        <taxon>Embryophyta</taxon>
        <taxon>Tracheophyta</taxon>
        <taxon>Spermatophyta</taxon>
        <taxon>Magnoliopsida</taxon>
        <taxon>Liliopsida</taxon>
        <taxon>Araceae</taxon>
        <taxon>Lemnoideae</taxon>
        <taxon>Spirodela</taxon>
    </lineage>
</organism>
<feature type="region of interest" description="Disordered" evidence="1">
    <location>
        <begin position="18"/>
        <end position="62"/>
    </location>
</feature>
<dbReference type="EMBL" id="CACRZD030000009">
    <property type="protein sequence ID" value="CAA6666117.1"/>
    <property type="molecule type" value="Genomic_DNA"/>
</dbReference>
<evidence type="ECO:0000313" key="2">
    <source>
        <dbReference type="EMBL" id="CAA2626819.1"/>
    </source>
</evidence>
<dbReference type="EMBL" id="LR743596">
    <property type="protein sequence ID" value="CAA2626819.1"/>
    <property type="molecule type" value="Genomic_DNA"/>
</dbReference>
<sequence>MDALIPQLSLSKFLRHSEASAAQQLQQQQQTNGPEAARGSRRAAGEKAGNGEGGSSSSGGDAAAWPSFRISWTFKGAKLPQRPKKRPKCLQRILNSGDVAGDVSLERYEVREKKTSKKKPRGLKAMESVQSESE</sequence>
<dbReference type="AlphaFoldDB" id="A0A7I8J7C2"/>
<accession>A0A7I8J7C2</accession>
<proteinExistence type="predicted"/>
<evidence type="ECO:0000313" key="3">
    <source>
        <dbReference type="Proteomes" id="UP001189122"/>
    </source>
</evidence>
<dbReference type="Proteomes" id="UP001189122">
    <property type="component" value="Unassembled WGS sequence"/>
</dbReference>
<protein>
    <submittedName>
        <fullName evidence="2">Uncharacterized protein</fullName>
    </submittedName>
</protein>
<reference evidence="2 3" key="1">
    <citation type="submission" date="2019-12" db="EMBL/GenBank/DDBJ databases">
        <authorList>
            <person name="Scholz U."/>
            <person name="Mascher M."/>
            <person name="Fiebig A."/>
        </authorList>
    </citation>
    <scope>NUCLEOTIDE SEQUENCE</scope>
</reference>
<feature type="region of interest" description="Disordered" evidence="1">
    <location>
        <begin position="111"/>
        <end position="134"/>
    </location>
</feature>
<keyword evidence="3" id="KW-1185">Reference proteome</keyword>
<dbReference type="Pfam" id="PF07797">
    <property type="entry name" value="DUF1639"/>
    <property type="match status" value="1"/>
</dbReference>
<feature type="compositionally biased region" description="Gly residues" evidence="1">
    <location>
        <begin position="48"/>
        <end position="57"/>
    </location>
</feature>
<gene>
    <name evidence="2" type="ORF">SI7747_09012506</name>
</gene>